<proteinExistence type="predicted"/>
<feature type="transmembrane region" description="Helical" evidence="1">
    <location>
        <begin position="44"/>
        <end position="66"/>
    </location>
</feature>
<keyword evidence="3" id="KW-1185">Reference proteome</keyword>
<accession>A0ABV7Q9V4</accession>
<gene>
    <name evidence="2" type="ORF">ACFO8M_25760</name>
</gene>
<name>A0ABV7Q9V4_9ACTN</name>
<evidence type="ECO:0000313" key="2">
    <source>
        <dbReference type="EMBL" id="MFC3495902.1"/>
    </source>
</evidence>
<keyword evidence="1" id="KW-0812">Transmembrane</keyword>
<reference evidence="3" key="1">
    <citation type="journal article" date="2019" name="Int. J. Syst. Evol. Microbiol.">
        <title>The Global Catalogue of Microorganisms (GCM) 10K type strain sequencing project: providing services to taxonomists for standard genome sequencing and annotation.</title>
        <authorList>
            <consortium name="The Broad Institute Genomics Platform"/>
            <consortium name="The Broad Institute Genome Sequencing Center for Infectious Disease"/>
            <person name="Wu L."/>
            <person name="Ma J."/>
        </authorList>
    </citation>
    <scope>NUCLEOTIDE SEQUENCE [LARGE SCALE GENOMIC DNA]</scope>
    <source>
        <strain evidence="3">CGMCC 4.7396</strain>
    </source>
</reference>
<protein>
    <submittedName>
        <fullName evidence="2">Uncharacterized protein</fullName>
    </submittedName>
</protein>
<evidence type="ECO:0000256" key="1">
    <source>
        <dbReference type="SAM" id="Phobius"/>
    </source>
</evidence>
<sequence length="80" mass="8863">MKRVLWLIAFVVGGYFIVRAMMEPFVIDFSDPSSYENDWGGPSLFGVLLVHMGPGVLAAALIIYGLRKSNKRSEEDSPEA</sequence>
<comment type="caution">
    <text evidence="2">The sequence shown here is derived from an EMBL/GenBank/DDBJ whole genome shotgun (WGS) entry which is preliminary data.</text>
</comment>
<evidence type="ECO:0000313" key="3">
    <source>
        <dbReference type="Proteomes" id="UP001595712"/>
    </source>
</evidence>
<organism evidence="2 3">
    <name type="scientific">Glycomyces rhizosphaerae</name>
    <dbReference type="NCBI Taxonomy" id="2054422"/>
    <lineage>
        <taxon>Bacteria</taxon>
        <taxon>Bacillati</taxon>
        <taxon>Actinomycetota</taxon>
        <taxon>Actinomycetes</taxon>
        <taxon>Glycomycetales</taxon>
        <taxon>Glycomycetaceae</taxon>
        <taxon>Glycomyces</taxon>
    </lineage>
</organism>
<dbReference type="Proteomes" id="UP001595712">
    <property type="component" value="Unassembled WGS sequence"/>
</dbReference>
<keyword evidence="1" id="KW-1133">Transmembrane helix</keyword>
<keyword evidence="1" id="KW-0472">Membrane</keyword>
<dbReference type="EMBL" id="JBHRWO010000022">
    <property type="protein sequence ID" value="MFC3495902.1"/>
    <property type="molecule type" value="Genomic_DNA"/>
</dbReference>
<dbReference type="RefSeq" id="WP_387980850.1">
    <property type="nucleotide sequence ID" value="NZ_JBHRWO010000022.1"/>
</dbReference>